<keyword evidence="10" id="KW-0966">Cell projection</keyword>
<evidence type="ECO:0000256" key="2">
    <source>
        <dbReference type="ARBA" id="ARBA00006602"/>
    </source>
</evidence>
<organism evidence="10 11">
    <name type="scientific">Planococcus versutus</name>
    <dbReference type="NCBI Taxonomy" id="1302659"/>
    <lineage>
        <taxon>Bacteria</taxon>
        <taxon>Bacillati</taxon>
        <taxon>Bacillota</taxon>
        <taxon>Bacilli</taxon>
        <taxon>Bacillales</taxon>
        <taxon>Caryophanaceae</taxon>
        <taxon>Planococcus</taxon>
    </lineage>
</organism>
<dbReference type="PANTHER" id="PTHR34982:SF1">
    <property type="entry name" value="FLAGELLAR ASSEMBLY PROTEIN FLIH"/>
    <property type="match status" value="1"/>
</dbReference>
<dbReference type="AlphaFoldDB" id="A0A1B1S0K4"/>
<feature type="region of interest" description="Disordered" evidence="8">
    <location>
        <begin position="79"/>
        <end position="99"/>
    </location>
</feature>
<keyword evidence="7" id="KW-0175">Coiled coil</keyword>
<gene>
    <name evidence="10" type="ORF">I858_006745</name>
</gene>
<dbReference type="PANTHER" id="PTHR34982">
    <property type="entry name" value="YOP PROTEINS TRANSLOCATION PROTEIN L"/>
    <property type="match status" value="1"/>
</dbReference>
<dbReference type="InterPro" id="IPR018035">
    <property type="entry name" value="Flagellar_FliH/T3SS_HrpE"/>
</dbReference>
<evidence type="ECO:0000313" key="11">
    <source>
        <dbReference type="Proteomes" id="UP000053354"/>
    </source>
</evidence>
<evidence type="ECO:0000256" key="1">
    <source>
        <dbReference type="ARBA" id="ARBA00003041"/>
    </source>
</evidence>
<keyword evidence="5" id="KW-0653">Protein transport</keyword>
<dbReference type="STRING" id="1302659.I858_006745"/>
<keyword evidence="10" id="KW-0969">Cilium</keyword>
<keyword evidence="6" id="KW-1006">Bacterial flagellum protein export</keyword>
<keyword evidence="3" id="KW-0813">Transport</keyword>
<keyword evidence="4" id="KW-1005">Bacterial flagellum biogenesis</keyword>
<reference evidence="10" key="1">
    <citation type="submission" date="2016-10" db="EMBL/GenBank/DDBJ databases">
        <authorList>
            <person name="See-Too W.S."/>
        </authorList>
    </citation>
    <scope>NUCLEOTIDE SEQUENCE</scope>
    <source>
        <strain evidence="10">L10.15</strain>
    </source>
</reference>
<dbReference type="SUPFAM" id="SSF160527">
    <property type="entry name" value="V-type ATPase subunit E-like"/>
    <property type="match status" value="1"/>
</dbReference>
<name>A0A1B1S0K4_9BACL</name>
<dbReference type="InterPro" id="IPR051472">
    <property type="entry name" value="T3SS_Stator/FliH"/>
</dbReference>
<evidence type="ECO:0000256" key="4">
    <source>
        <dbReference type="ARBA" id="ARBA00022795"/>
    </source>
</evidence>
<feature type="coiled-coil region" evidence="7">
    <location>
        <begin position="41"/>
        <end position="68"/>
    </location>
</feature>
<evidence type="ECO:0000313" key="10">
    <source>
        <dbReference type="EMBL" id="ANU26723.1"/>
    </source>
</evidence>
<evidence type="ECO:0000256" key="7">
    <source>
        <dbReference type="SAM" id="Coils"/>
    </source>
</evidence>
<protein>
    <submittedName>
        <fullName evidence="10">Flagellar assembly protein FliH</fullName>
    </submittedName>
</protein>
<keyword evidence="10" id="KW-0282">Flagellum</keyword>
<comment type="similarity">
    <text evidence="2">Belongs to the FliH family.</text>
</comment>
<dbReference type="EMBL" id="CP016540">
    <property type="protein sequence ID" value="ANU26723.1"/>
    <property type="molecule type" value="Genomic_DNA"/>
</dbReference>
<comment type="function">
    <text evidence="1">Needed for flagellar regrowth and assembly.</text>
</comment>
<proteinExistence type="inferred from homology"/>
<accession>A0A1B1S0K4</accession>
<dbReference type="OrthoDB" id="19020at2"/>
<evidence type="ECO:0000256" key="8">
    <source>
        <dbReference type="SAM" id="MobiDB-lite"/>
    </source>
</evidence>
<evidence type="ECO:0000259" key="9">
    <source>
        <dbReference type="Pfam" id="PF02108"/>
    </source>
</evidence>
<keyword evidence="11" id="KW-1185">Reference proteome</keyword>
<dbReference type="Proteomes" id="UP000053354">
    <property type="component" value="Chromosome"/>
</dbReference>
<sequence>MSNIIRLSQPLSEETKVIQTRKIETKKTVYRDQESDPRQQRQQLLQEINELESRRKQLQTQILSDQQNAQSEIDNWWQEKQKESQQHAERVEQQAKQQGFQTGFTQGLEQAEQDSVEKRLEMTHLLEVAYEEQANIIQQAEPFLLSLSVTIAEKVIHNELTQDTQQLVSIIQHALKQVEEVEDVTMQVSPKDYPIILPFLEELKTYIKADSELKLVPVANLTTGGCRIHTASGSYDAMIDNQLEEIKNQLLAYCEEKTNDELVGR</sequence>
<dbReference type="RefSeq" id="WP_049693901.1">
    <property type="nucleotide sequence ID" value="NZ_CP016540.2"/>
</dbReference>
<evidence type="ECO:0000256" key="5">
    <source>
        <dbReference type="ARBA" id="ARBA00022927"/>
    </source>
</evidence>
<evidence type="ECO:0000256" key="6">
    <source>
        <dbReference type="ARBA" id="ARBA00023225"/>
    </source>
</evidence>
<feature type="domain" description="Flagellar assembly protein FliH/Type III secretion system HrpE" evidence="9">
    <location>
        <begin position="120"/>
        <end position="245"/>
    </location>
</feature>
<dbReference type="GO" id="GO:0015031">
    <property type="term" value="P:protein transport"/>
    <property type="evidence" value="ECO:0007669"/>
    <property type="project" value="UniProtKB-KW"/>
</dbReference>
<dbReference type="Pfam" id="PF02108">
    <property type="entry name" value="FliH"/>
    <property type="match status" value="1"/>
</dbReference>
<feature type="compositionally biased region" description="Basic and acidic residues" evidence="8">
    <location>
        <begin position="79"/>
        <end position="93"/>
    </location>
</feature>
<dbReference type="GO" id="GO:0044781">
    <property type="term" value="P:bacterial-type flagellum organization"/>
    <property type="evidence" value="ECO:0007669"/>
    <property type="project" value="UniProtKB-KW"/>
</dbReference>
<dbReference type="GO" id="GO:0005829">
    <property type="term" value="C:cytosol"/>
    <property type="evidence" value="ECO:0007669"/>
    <property type="project" value="TreeGrafter"/>
</dbReference>
<dbReference type="KEGG" id="pll:I858_006745"/>
<evidence type="ECO:0000256" key="3">
    <source>
        <dbReference type="ARBA" id="ARBA00022448"/>
    </source>
</evidence>